<feature type="transmembrane region" description="Helical" evidence="5">
    <location>
        <begin position="39"/>
        <end position="62"/>
    </location>
</feature>
<dbReference type="EMBL" id="JAPQKO010000002">
    <property type="protein sequence ID" value="KAJ5180233.1"/>
    <property type="molecule type" value="Genomic_DNA"/>
</dbReference>
<sequence>MQVLESLPPSDCLAPILSLLVSFIFTSLALNVSQGHRIYFLLPILVPAIISFLAINSLDLIFTGLGQLWGHSLIVYIVHNTSVLFLEQWVLHPDNEEAGRKWDHRAAYKIWGNPQLINTSREAPGAHKADPNISRITFVRNRAIQIICLCLVEKYVASRIFPGAFTPLSLWDFSPHRKVYLRRLPYFEVSTRETLLRSALAFRWIWLNFLGLHIAQTAVAILFSVILRWDEASEWPVLFGNPLDVWSLRRLWGKFWHRIVYRPYISWGLLLSRRLPGIGPGSSEEKAFVACFVFLLSGVSHALVTWRGFGCGYSGDILWFFMNSIATMLETAVIKMYQKSVTKSNQRGWLFLIHNYGLDKLGGFVWVFGFMFWSVPKWEYGKVWCVAHQI</sequence>
<comment type="subcellular location">
    <subcellularLocation>
        <location evidence="1">Membrane</location>
        <topology evidence="1">Multi-pass membrane protein</topology>
    </subcellularLocation>
</comment>
<feature type="transmembrane region" description="Helical" evidence="5">
    <location>
        <begin position="349"/>
        <end position="373"/>
    </location>
</feature>
<reference evidence="7" key="1">
    <citation type="submission" date="2022-11" db="EMBL/GenBank/DDBJ databases">
        <authorList>
            <person name="Petersen C."/>
        </authorList>
    </citation>
    <scope>NUCLEOTIDE SEQUENCE</scope>
    <source>
        <strain evidence="7">IBT 21917</strain>
    </source>
</reference>
<dbReference type="GO" id="GO:0016020">
    <property type="term" value="C:membrane"/>
    <property type="evidence" value="ECO:0007669"/>
    <property type="project" value="UniProtKB-SubCell"/>
</dbReference>
<evidence type="ECO:0000259" key="6">
    <source>
        <dbReference type="Pfam" id="PF13813"/>
    </source>
</evidence>
<evidence type="ECO:0000256" key="2">
    <source>
        <dbReference type="ARBA" id="ARBA00022692"/>
    </source>
</evidence>
<organism evidence="7 8">
    <name type="scientific">Penicillium capsulatum</name>
    <dbReference type="NCBI Taxonomy" id="69766"/>
    <lineage>
        <taxon>Eukaryota</taxon>
        <taxon>Fungi</taxon>
        <taxon>Dikarya</taxon>
        <taxon>Ascomycota</taxon>
        <taxon>Pezizomycotina</taxon>
        <taxon>Eurotiomycetes</taxon>
        <taxon>Eurotiomycetidae</taxon>
        <taxon>Eurotiales</taxon>
        <taxon>Aspergillaceae</taxon>
        <taxon>Penicillium</taxon>
    </lineage>
</organism>
<dbReference type="Pfam" id="PF13813">
    <property type="entry name" value="MBOAT_2"/>
    <property type="match status" value="1"/>
</dbReference>
<evidence type="ECO:0000313" key="7">
    <source>
        <dbReference type="EMBL" id="KAJ5180233.1"/>
    </source>
</evidence>
<gene>
    <name evidence="7" type="ORF">N7492_003443</name>
</gene>
<feature type="transmembrane region" description="Helical" evidence="5">
    <location>
        <begin position="318"/>
        <end position="337"/>
    </location>
</feature>
<feature type="transmembrane region" description="Helical" evidence="5">
    <location>
        <begin position="12"/>
        <end position="32"/>
    </location>
</feature>
<dbReference type="AlphaFoldDB" id="A0A9W9LW84"/>
<accession>A0A9W9LW84</accession>
<comment type="caution">
    <text evidence="7">The sequence shown here is derived from an EMBL/GenBank/DDBJ whole genome shotgun (WGS) entry which is preliminary data.</text>
</comment>
<evidence type="ECO:0000256" key="3">
    <source>
        <dbReference type="ARBA" id="ARBA00022989"/>
    </source>
</evidence>
<dbReference type="OrthoDB" id="1077582at2759"/>
<feature type="domain" description="Wax synthase" evidence="6">
    <location>
        <begin position="235"/>
        <end position="321"/>
    </location>
</feature>
<evidence type="ECO:0000256" key="4">
    <source>
        <dbReference type="ARBA" id="ARBA00023136"/>
    </source>
</evidence>
<proteinExistence type="predicted"/>
<keyword evidence="3 5" id="KW-1133">Transmembrane helix</keyword>
<evidence type="ECO:0000256" key="1">
    <source>
        <dbReference type="ARBA" id="ARBA00004141"/>
    </source>
</evidence>
<evidence type="ECO:0000256" key="5">
    <source>
        <dbReference type="SAM" id="Phobius"/>
    </source>
</evidence>
<feature type="transmembrane region" description="Helical" evidence="5">
    <location>
        <begin position="287"/>
        <end position="306"/>
    </location>
</feature>
<keyword evidence="8" id="KW-1185">Reference proteome</keyword>
<protein>
    <recommendedName>
        <fullName evidence="6">Wax synthase domain-containing protein</fullName>
    </recommendedName>
</protein>
<dbReference type="InterPro" id="IPR032805">
    <property type="entry name" value="Wax_synthase_dom"/>
</dbReference>
<keyword evidence="2 5" id="KW-0812">Transmembrane</keyword>
<name>A0A9W9LW84_9EURO</name>
<evidence type="ECO:0000313" key="8">
    <source>
        <dbReference type="Proteomes" id="UP001146351"/>
    </source>
</evidence>
<keyword evidence="4 5" id="KW-0472">Membrane</keyword>
<dbReference type="Proteomes" id="UP001146351">
    <property type="component" value="Unassembled WGS sequence"/>
</dbReference>
<reference evidence="7" key="2">
    <citation type="journal article" date="2023" name="IMA Fungus">
        <title>Comparative genomic study of the Penicillium genus elucidates a diverse pangenome and 15 lateral gene transfer events.</title>
        <authorList>
            <person name="Petersen C."/>
            <person name="Sorensen T."/>
            <person name="Nielsen M.R."/>
            <person name="Sondergaard T.E."/>
            <person name="Sorensen J.L."/>
            <person name="Fitzpatrick D.A."/>
            <person name="Frisvad J.C."/>
            <person name="Nielsen K.L."/>
        </authorList>
    </citation>
    <scope>NUCLEOTIDE SEQUENCE</scope>
    <source>
        <strain evidence="7">IBT 21917</strain>
    </source>
</reference>
<feature type="transmembrane region" description="Helical" evidence="5">
    <location>
        <begin position="205"/>
        <end position="227"/>
    </location>
</feature>